<dbReference type="Proteomes" id="UP000285288">
    <property type="component" value="Unassembled WGS sequence"/>
</dbReference>
<evidence type="ECO:0000313" key="3">
    <source>
        <dbReference type="EMBL" id="RHB05977.1"/>
    </source>
</evidence>
<dbReference type="Gene3D" id="3.40.50.1010">
    <property type="entry name" value="5'-nuclease"/>
    <property type="match status" value="1"/>
</dbReference>
<dbReference type="InterPro" id="IPR029060">
    <property type="entry name" value="PIN-like_dom_sf"/>
</dbReference>
<evidence type="ECO:0000313" key="4">
    <source>
        <dbReference type="Proteomes" id="UP000265489"/>
    </source>
</evidence>
<reference evidence="4 5" key="1">
    <citation type="submission" date="2018-08" db="EMBL/GenBank/DDBJ databases">
        <title>A genome reference for cultivated species of the human gut microbiota.</title>
        <authorList>
            <person name="Zou Y."/>
            <person name="Xue W."/>
            <person name="Luo G."/>
        </authorList>
    </citation>
    <scope>NUCLEOTIDE SEQUENCE [LARGE SCALE GENOMIC DNA]</scope>
    <source>
        <strain evidence="2 4">AF15-20</strain>
        <strain evidence="3 5">AM42-13AC</strain>
    </source>
</reference>
<feature type="domain" description="PIN" evidence="1">
    <location>
        <begin position="2"/>
        <end position="115"/>
    </location>
</feature>
<organism evidence="2 4">
    <name type="scientific">Holdemanella biformis</name>
    <dbReference type="NCBI Taxonomy" id="1735"/>
    <lineage>
        <taxon>Bacteria</taxon>
        <taxon>Bacillati</taxon>
        <taxon>Bacillota</taxon>
        <taxon>Erysipelotrichia</taxon>
        <taxon>Erysipelotrichales</taxon>
        <taxon>Erysipelotrichaceae</taxon>
        <taxon>Holdemanella</taxon>
    </lineage>
</organism>
<dbReference type="Pfam" id="PF13470">
    <property type="entry name" value="PIN_3"/>
    <property type="match status" value="1"/>
</dbReference>
<proteinExistence type="predicted"/>
<gene>
    <name evidence="3" type="ORF">DW907_06140</name>
    <name evidence="2" type="ORF">DWW32_06825</name>
</gene>
<dbReference type="InterPro" id="IPR002716">
    <property type="entry name" value="PIN_dom"/>
</dbReference>
<sequence>MKILVDTNVIIDILCKREPFFEDSYNSLNKCIDNHTIIVSASAITDIFYIARKYIGSEQAKECIRNLLDLIKISDPRGADIEKALSSDISNFEDAVVSAIAERQKAKYILTRNTKDFEKSKILSITPHDYLNINK</sequence>
<protein>
    <submittedName>
        <fullName evidence="2">PIN domain-containing protein</fullName>
    </submittedName>
</protein>
<accession>A0A395W6H6</accession>
<evidence type="ECO:0000313" key="2">
    <source>
        <dbReference type="EMBL" id="RGU91422.1"/>
    </source>
</evidence>
<dbReference type="Proteomes" id="UP000265489">
    <property type="component" value="Unassembled WGS sequence"/>
</dbReference>
<evidence type="ECO:0000313" key="5">
    <source>
        <dbReference type="Proteomes" id="UP000285288"/>
    </source>
</evidence>
<evidence type="ECO:0000259" key="1">
    <source>
        <dbReference type="Pfam" id="PF13470"/>
    </source>
</evidence>
<dbReference type="AlphaFoldDB" id="A0A395W6H6"/>
<name>A0A395W6H6_9FIRM</name>
<dbReference type="SUPFAM" id="SSF88723">
    <property type="entry name" value="PIN domain-like"/>
    <property type="match status" value="1"/>
</dbReference>
<comment type="caution">
    <text evidence="2">The sequence shown here is derived from an EMBL/GenBank/DDBJ whole genome shotgun (WGS) entry which is preliminary data.</text>
</comment>
<dbReference type="RefSeq" id="WP_118011320.1">
    <property type="nucleotide sequence ID" value="NZ_CAUBVL010000014.1"/>
</dbReference>
<dbReference type="GeneID" id="66579591"/>
<dbReference type="EMBL" id="QSGD01000019">
    <property type="protein sequence ID" value="RHB05977.1"/>
    <property type="molecule type" value="Genomic_DNA"/>
</dbReference>
<dbReference type="EMBL" id="QRYQ01000011">
    <property type="protein sequence ID" value="RGU91422.1"/>
    <property type="molecule type" value="Genomic_DNA"/>
</dbReference>